<accession>A0ABW3P313</accession>
<dbReference type="Proteomes" id="UP001597203">
    <property type="component" value="Unassembled WGS sequence"/>
</dbReference>
<sequence length="75" mass="8106">MSQENDDRIRERAHAIWEAQGHPEGLADEHWAQAAAEIAALDVTAPGEAVELPNPLATGAAAEELAKPKRRKKTV</sequence>
<gene>
    <name evidence="1" type="ORF">ACFQ24_20940</name>
</gene>
<dbReference type="InterPro" id="IPR021327">
    <property type="entry name" value="DUF2934"/>
</dbReference>
<dbReference type="Pfam" id="PF11154">
    <property type="entry name" value="DUF2934"/>
    <property type="match status" value="1"/>
</dbReference>
<comment type="caution">
    <text evidence="1">The sequence shown here is derived from an EMBL/GenBank/DDBJ whole genome shotgun (WGS) entry which is preliminary data.</text>
</comment>
<reference evidence="2" key="1">
    <citation type="journal article" date="2019" name="Int. J. Syst. Evol. Microbiol.">
        <title>The Global Catalogue of Microorganisms (GCM) 10K type strain sequencing project: providing services to taxonomists for standard genome sequencing and annotation.</title>
        <authorList>
            <consortium name="The Broad Institute Genomics Platform"/>
            <consortium name="The Broad Institute Genome Sequencing Center for Infectious Disease"/>
            <person name="Wu L."/>
            <person name="Ma J."/>
        </authorList>
    </citation>
    <scope>NUCLEOTIDE SEQUENCE [LARGE SCALE GENOMIC DNA]</scope>
    <source>
        <strain evidence="2">CCUG 54329</strain>
    </source>
</reference>
<name>A0ABW3P313_9SPHN</name>
<evidence type="ECO:0000313" key="2">
    <source>
        <dbReference type="Proteomes" id="UP001597203"/>
    </source>
</evidence>
<proteinExistence type="predicted"/>
<organism evidence="1 2">
    <name type="scientific">Sphingobium olei</name>
    <dbReference type="NCBI Taxonomy" id="420955"/>
    <lineage>
        <taxon>Bacteria</taxon>
        <taxon>Pseudomonadati</taxon>
        <taxon>Pseudomonadota</taxon>
        <taxon>Alphaproteobacteria</taxon>
        <taxon>Sphingomonadales</taxon>
        <taxon>Sphingomonadaceae</taxon>
        <taxon>Sphingobium</taxon>
    </lineage>
</organism>
<dbReference type="EMBL" id="JBHTLS010000135">
    <property type="protein sequence ID" value="MFD1107341.1"/>
    <property type="molecule type" value="Genomic_DNA"/>
</dbReference>
<dbReference type="RefSeq" id="WP_380914816.1">
    <property type="nucleotide sequence ID" value="NZ_JBHTLS010000135.1"/>
</dbReference>
<keyword evidence="2" id="KW-1185">Reference proteome</keyword>
<evidence type="ECO:0000313" key="1">
    <source>
        <dbReference type="EMBL" id="MFD1107341.1"/>
    </source>
</evidence>
<protein>
    <submittedName>
        <fullName evidence="1">DUF2934 domain-containing protein</fullName>
    </submittedName>
</protein>